<protein>
    <submittedName>
        <fullName evidence="1">Uncharacterized protein</fullName>
    </submittedName>
</protein>
<accession>A0ABP8MXU0</accession>
<dbReference type="RefSeq" id="WP_344827823.1">
    <property type="nucleotide sequence ID" value="NZ_BAABEZ010000024.1"/>
</dbReference>
<keyword evidence="2" id="KW-1185">Reference proteome</keyword>
<dbReference type="PROSITE" id="PS51257">
    <property type="entry name" value="PROKAR_LIPOPROTEIN"/>
    <property type="match status" value="1"/>
</dbReference>
<gene>
    <name evidence="1" type="ORF">GCM10023092_25420</name>
</gene>
<comment type="caution">
    <text evidence="1">The sequence shown here is derived from an EMBL/GenBank/DDBJ whole genome shotgun (WGS) entry which is preliminary data.</text>
</comment>
<name>A0ABP8MXU0_9BACT</name>
<dbReference type="Proteomes" id="UP001501410">
    <property type="component" value="Unassembled WGS sequence"/>
</dbReference>
<sequence length="195" mass="22353">MQHTKTLMACMAATMLFSCTKPENKKIDIKPKSLDSVANEVVLEAWNAFDTTNDLKDVGFYKKREINGIGMWPEDKMLLWASKASYNGPYKIRYIGKARLIDPQKVYKDDGPLGGEFFTFYLNDSLKGQPIFEVYNDSTKQVYKRIVASPDSCGVTIYLGWVTNPIKVDTGRVRNNYHYFLSKIEALNYEITEDE</sequence>
<evidence type="ECO:0000313" key="2">
    <source>
        <dbReference type="Proteomes" id="UP001501410"/>
    </source>
</evidence>
<reference evidence="2" key="1">
    <citation type="journal article" date="2019" name="Int. J. Syst. Evol. Microbiol.">
        <title>The Global Catalogue of Microorganisms (GCM) 10K type strain sequencing project: providing services to taxonomists for standard genome sequencing and annotation.</title>
        <authorList>
            <consortium name="The Broad Institute Genomics Platform"/>
            <consortium name="The Broad Institute Genome Sequencing Center for Infectious Disease"/>
            <person name="Wu L."/>
            <person name="Ma J."/>
        </authorList>
    </citation>
    <scope>NUCLEOTIDE SEQUENCE [LARGE SCALE GENOMIC DNA]</scope>
    <source>
        <strain evidence="2">JCM 31921</strain>
    </source>
</reference>
<dbReference type="EMBL" id="BAABEZ010000024">
    <property type="protein sequence ID" value="GAA4457939.1"/>
    <property type="molecule type" value="Genomic_DNA"/>
</dbReference>
<organism evidence="1 2">
    <name type="scientific">Rurimicrobium arvi</name>
    <dbReference type="NCBI Taxonomy" id="2049916"/>
    <lineage>
        <taxon>Bacteria</taxon>
        <taxon>Pseudomonadati</taxon>
        <taxon>Bacteroidota</taxon>
        <taxon>Chitinophagia</taxon>
        <taxon>Chitinophagales</taxon>
        <taxon>Chitinophagaceae</taxon>
        <taxon>Rurimicrobium</taxon>
    </lineage>
</organism>
<evidence type="ECO:0000313" key="1">
    <source>
        <dbReference type="EMBL" id="GAA4457939.1"/>
    </source>
</evidence>
<proteinExistence type="predicted"/>